<name>A0AAD1HIR4_9MYCO</name>
<keyword evidence="2" id="KW-1185">Reference proteome</keyword>
<organism evidence="1 2">
    <name type="scientific">Mycolicibacterium aichiense</name>
    <dbReference type="NCBI Taxonomy" id="1799"/>
    <lineage>
        <taxon>Bacteria</taxon>
        <taxon>Bacillati</taxon>
        <taxon>Actinomycetota</taxon>
        <taxon>Actinomycetes</taxon>
        <taxon>Mycobacteriales</taxon>
        <taxon>Mycobacteriaceae</taxon>
        <taxon>Mycolicibacterium</taxon>
    </lineage>
</organism>
<dbReference type="Proteomes" id="UP000467327">
    <property type="component" value="Chromosome"/>
</dbReference>
<evidence type="ECO:0000313" key="1">
    <source>
        <dbReference type="EMBL" id="BBX06133.1"/>
    </source>
</evidence>
<dbReference type="EMBL" id="AP022561">
    <property type="protein sequence ID" value="BBX06133.1"/>
    <property type="molecule type" value="Genomic_DNA"/>
</dbReference>
<protein>
    <submittedName>
        <fullName evidence="1">Uncharacterized protein</fullName>
    </submittedName>
</protein>
<evidence type="ECO:0000313" key="2">
    <source>
        <dbReference type="Proteomes" id="UP000467327"/>
    </source>
</evidence>
<dbReference type="KEGG" id="maic:MAIC_09360"/>
<reference evidence="1 2" key="1">
    <citation type="journal article" date="2019" name="Emerg. Microbes Infect.">
        <title>Comprehensive subspecies identification of 175 nontuberculous mycobacteria species based on 7547 genomic profiles.</title>
        <authorList>
            <person name="Matsumoto Y."/>
            <person name="Kinjo T."/>
            <person name="Motooka D."/>
            <person name="Nabeya D."/>
            <person name="Jung N."/>
            <person name="Uechi K."/>
            <person name="Horii T."/>
            <person name="Iida T."/>
            <person name="Fujita J."/>
            <person name="Nakamura S."/>
        </authorList>
    </citation>
    <scope>NUCLEOTIDE SEQUENCE [LARGE SCALE GENOMIC DNA]</scope>
    <source>
        <strain evidence="1 2">JCM 6376</strain>
    </source>
</reference>
<dbReference type="AlphaFoldDB" id="A0AAD1HIR4"/>
<accession>A0AAD1HIR4</accession>
<gene>
    <name evidence="1" type="ORF">MAIC_09360</name>
</gene>
<sequence length="73" mass="7736">MLTVARFTLAIASTGYVSAMKISSSQVPVRKGVSQLVTAQLSGAVAGLMLAVDQLLPEAPHRPKIVDRDLTRC</sequence>
<proteinExistence type="predicted"/>